<dbReference type="SMART" id="SM00248">
    <property type="entry name" value="ANK"/>
    <property type="match status" value="1"/>
</dbReference>
<accession>A0A1F5LLA5</accession>
<dbReference type="AlphaFoldDB" id="A0A1F5LLA5"/>
<sequence>MSDPSNCTVKWICSLRFVSQQDTNDYAPGRIGEHNVVVAVLPDGEYGTASAANVPTNILSSFPNVTIGLMVGIGGDAPSQKYDIRLGDEVKGNPIEQTLLLEKSAYIESSDKDSRTPLSWAAAYGHKAVVRLLLEKNADFESKDDHGRMPPSFGYRGGAIVG</sequence>
<dbReference type="PROSITE" id="PS50088">
    <property type="entry name" value="ANK_REPEAT"/>
    <property type="match status" value="1"/>
</dbReference>
<dbReference type="PANTHER" id="PTHR46082">
    <property type="entry name" value="ATP/GTP-BINDING PROTEIN-RELATED"/>
    <property type="match status" value="1"/>
</dbReference>
<dbReference type="GeneID" id="34575617"/>
<keyword evidence="3" id="KW-1185">Reference proteome</keyword>
<dbReference type="Proteomes" id="UP000177622">
    <property type="component" value="Unassembled WGS sequence"/>
</dbReference>
<dbReference type="GO" id="GO:0009116">
    <property type="term" value="P:nucleoside metabolic process"/>
    <property type="evidence" value="ECO:0007669"/>
    <property type="project" value="InterPro"/>
</dbReference>
<name>A0A1F5LLA5_PENAI</name>
<reference evidence="2 3" key="1">
    <citation type="journal article" date="2016" name="Sci. Rep.">
        <title>Penicillium arizonense, a new, genome sequenced fungal species, reveals a high chemical diversity in secreted metabolites.</title>
        <authorList>
            <person name="Grijseels S."/>
            <person name="Nielsen J.C."/>
            <person name="Randelovic M."/>
            <person name="Nielsen J."/>
            <person name="Nielsen K.F."/>
            <person name="Workman M."/>
            <person name="Frisvad J.C."/>
        </authorList>
    </citation>
    <scope>NUCLEOTIDE SEQUENCE [LARGE SCALE GENOMIC DNA]</scope>
    <source>
        <strain evidence="2 3">CBS 141311</strain>
    </source>
</reference>
<dbReference type="InterPro" id="IPR035994">
    <property type="entry name" value="Nucleoside_phosphorylase_sf"/>
</dbReference>
<dbReference type="GO" id="GO:0003824">
    <property type="term" value="F:catalytic activity"/>
    <property type="evidence" value="ECO:0007669"/>
    <property type="project" value="InterPro"/>
</dbReference>
<evidence type="ECO:0000313" key="2">
    <source>
        <dbReference type="EMBL" id="OGE54012.1"/>
    </source>
</evidence>
<dbReference type="STRING" id="1835702.A0A1F5LLA5"/>
<comment type="caution">
    <text evidence="2">The sequence shown here is derived from an EMBL/GenBank/DDBJ whole genome shotgun (WGS) entry which is preliminary data.</text>
</comment>
<keyword evidence="1" id="KW-0040">ANK repeat</keyword>
<dbReference type="InterPro" id="IPR002110">
    <property type="entry name" value="Ankyrin_rpt"/>
</dbReference>
<organism evidence="2 3">
    <name type="scientific">Penicillium arizonense</name>
    <dbReference type="NCBI Taxonomy" id="1835702"/>
    <lineage>
        <taxon>Eukaryota</taxon>
        <taxon>Fungi</taxon>
        <taxon>Dikarya</taxon>
        <taxon>Ascomycota</taxon>
        <taxon>Pezizomycotina</taxon>
        <taxon>Eurotiomycetes</taxon>
        <taxon>Eurotiomycetidae</taxon>
        <taxon>Eurotiales</taxon>
        <taxon>Aspergillaceae</taxon>
        <taxon>Penicillium</taxon>
    </lineage>
</organism>
<dbReference type="Pfam" id="PF12796">
    <property type="entry name" value="Ank_2"/>
    <property type="match status" value="1"/>
</dbReference>
<proteinExistence type="predicted"/>
<dbReference type="PROSITE" id="PS50297">
    <property type="entry name" value="ANK_REP_REGION"/>
    <property type="match status" value="1"/>
</dbReference>
<dbReference type="Gene3D" id="3.40.50.1580">
    <property type="entry name" value="Nucleoside phosphorylase domain"/>
    <property type="match status" value="1"/>
</dbReference>
<feature type="repeat" description="ANK" evidence="1">
    <location>
        <begin position="113"/>
        <end position="145"/>
    </location>
</feature>
<dbReference type="InterPro" id="IPR053137">
    <property type="entry name" value="NLR-like"/>
</dbReference>
<dbReference type="SUPFAM" id="SSF48403">
    <property type="entry name" value="Ankyrin repeat"/>
    <property type="match status" value="1"/>
</dbReference>
<dbReference type="RefSeq" id="XP_022489449.1">
    <property type="nucleotide sequence ID" value="XM_022630883.1"/>
</dbReference>
<evidence type="ECO:0000256" key="1">
    <source>
        <dbReference type="PROSITE-ProRule" id="PRU00023"/>
    </source>
</evidence>
<dbReference type="SUPFAM" id="SSF53167">
    <property type="entry name" value="Purine and uridine phosphorylases"/>
    <property type="match status" value="1"/>
</dbReference>
<evidence type="ECO:0000313" key="3">
    <source>
        <dbReference type="Proteomes" id="UP000177622"/>
    </source>
</evidence>
<gene>
    <name evidence="2" type="ORF">PENARI_c007G04303</name>
</gene>
<dbReference type="InterPro" id="IPR036770">
    <property type="entry name" value="Ankyrin_rpt-contain_sf"/>
</dbReference>
<protein>
    <submittedName>
        <fullName evidence="2">Uncharacterized protein</fullName>
    </submittedName>
</protein>
<dbReference type="EMBL" id="LXJU01000007">
    <property type="protein sequence ID" value="OGE54012.1"/>
    <property type="molecule type" value="Genomic_DNA"/>
</dbReference>
<dbReference type="OrthoDB" id="1577640at2759"/>
<dbReference type="PANTHER" id="PTHR46082:SF11">
    <property type="entry name" value="AAA+ ATPASE DOMAIN-CONTAINING PROTEIN-RELATED"/>
    <property type="match status" value="1"/>
</dbReference>